<dbReference type="AlphaFoldDB" id="A0A485KGB1"/>
<organism evidence="3 4">
    <name type="scientific">Aphanomyces stellatus</name>
    <dbReference type="NCBI Taxonomy" id="120398"/>
    <lineage>
        <taxon>Eukaryota</taxon>
        <taxon>Sar</taxon>
        <taxon>Stramenopiles</taxon>
        <taxon>Oomycota</taxon>
        <taxon>Saprolegniomycetes</taxon>
        <taxon>Saprolegniales</taxon>
        <taxon>Verrucalvaceae</taxon>
        <taxon>Aphanomyces</taxon>
    </lineage>
</organism>
<reference evidence="3 4" key="1">
    <citation type="submission" date="2019-03" db="EMBL/GenBank/DDBJ databases">
        <authorList>
            <person name="Gaulin E."/>
            <person name="Dumas B."/>
        </authorList>
    </citation>
    <scope>NUCLEOTIDE SEQUENCE [LARGE SCALE GENOMIC DNA]</scope>
    <source>
        <strain evidence="3">CBS 568.67</strain>
    </source>
</reference>
<dbReference type="EMBL" id="VJMH01001504">
    <property type="protein sequence ID" value="KAF0711792.1"/>
    <property type="molecule type" value="Genomic_DNA"/>
</dbReference>
<proteinExistence type="predicted"/>
<dbReference type="EMBL" id="CAADRA010001505">
    <property type="protein sequence ID" value="VFT82131.1"/>
    <property type="molecule type" value="Genomic_DNA"/>
</dbReference>
<keyword evidence="1" id="KW-0472">Membrane</keyword>
<gene>
    <name evidence="3" type="primary">Aste57867_5050</name>
    <name evidence="2" type="ORF">As57867_005037</name>
    <name evidence="3" type="ORF">ASTE57867_5050</name>
</gene>
<keyword evidence="1" id="KW-0812">Transmembrane</keyword>
<evidence type="ECO:0000313" key="4">
    <source>
        <dbReference type="Proteomes" id="UP000332933"/>
    </source>
</evidence>
<evidence type="ECO:0000256" key="1">
    <source>
        <dbReference type="SAM" id="Phobius"/>
    </source>
</evidence>
<evidence type="ECO:0000313" key="2">
    <source>
        <dbReference type="EMBL" id="KAF0711792.1"/>
    </source>
</evidence>
<evidence type="ECO:0000313" key="3">
    <source>
        <dbReference type="EMBL" id="VFT82131.1"/>
    </source>
</evidence>
<feature type="transmembrane region" description="Helical" evidence="1">
    <location>
        <begin position="49"/>
        <end position="70"/>
    </location>
</feature>
<name>A0A485KGB1_9STRA</name>
<reference evidence="2" key="2">
    <citation type="submission" date="2019-06" db="EMBL/GenBank/DDBJ databases">
        <title>Genomics analysis of Aphanomyces spp. identifies a new class of oomycete effector associated with host adaptation.</title>
        <authorList>
            <person name="Gaulin E."/>
        </authorList>
    </citation>
    <scope>NUCLEOTIDE SEQUENCE</scope>
    <source>
        <strain evidence="2">CBS 578.67</strain>
    </source>
</reference>
<sequence length="155" mass="16127">MSRVAGAANAVATDVANSGKPLAVGFYFSAVASDIGASNSVVTQGSPSVALLAILASVIAVIVVGAVFMFRPAPAMDLWDAMFGSKPPPSLVEVSEASLTTVPPPVPTTDRDEFDFNDIHWQGQEEGVECETPPSMRQSTIDSTVHAYATIETEG</sequence>
<protein>
    <submittedName>
        <fullName evidence="3">Aste57867_5050 protein</fullName>
    </submittedName>
</protein>
<accession>A0A485KGB1</accession>
<keyword evidence="1" id="KW-1133">Transmembrane helix</keyword>
<keyword evidence="4" id="KW-1185">Reference proteome</keyword>
<dbReference type="OrthoDB" id="10548313at2759"/>
<dbReference type="Proteomes" id="UP000332933">
    <property type="component" value="Unassembled WGS sequence"/>
</dbReference>